<organism evidence="1 2">
    <name type="scientific">Flagellimonas pacifica</name>
    <dbReference type="NCBI Taxonomy" id="1247520"/>
    <lineage>
        <taxon>Bacteria</taxon>
        <taxon>Pseudomonadati</taxon>
        <taxon>Bacteroidota</taxon>
        <taxon>Flavobacteriia</taxon>
        <taxon>Flavobacteriales</taxon>
        <taxon>Flavobacteriaceae</taxon>
        <taxon>Flagellimonas</taxon>
    </lineage>
</organism>
<dbReference type="EMBL" id="OBEH01000003">
    <property type="protein sequence ID" value="SNZ00223.1"/>
    <property type="molecule type" value="Genomic_DNA"/>
</dbReference>
<dbReference type="AlphaFoldDB" id="A0A285MU52"/>
<proteinExistence type="predicted"/>
<accession>A0A285MU52</accession>
<name>A0A285MU52_9FLAO</name>
<keyword evidence="2" id="KW-1185">Reference proteome</keyword>
<protein>
    <submittedName>
        <fullName evidence="1">Uncharacterized protein</fullName>
    </submittedName>
</protein>
<reference evidence="2" key="1">
    <citation type="submission" date="2017-09" db="EMBL/GenBank/DDBJ databases">
        <authorList>
            <person name="Varghese N."/>
            <person name="Submissions S."/>
        </authorList>
    </citation>
    <scope>NUCLEOTIDE SEQUENCE [LARGE SCALE GENOMIC DNA]</scope>
    <source>
        <strain evidence="2">DSM 25885</strain>
    </source>
</reference>
<gene>
    <name evidence="1" type="ORF">SAMN06265377_2043</name>
</gene>
<sequence length="55" mass="6335">MEKTLQPTMYNRNYGGFDYVRIHSVIAKASAKPKINAYKPVTDGYTRPLYVIPEK</sequence>
<dbReference type="Proteomes" id="UP000219048">
    <property type="component" value="Unassembled WGS sequence"/>
</dbReference>
<evidence type="ECO:0000313" key="2">
    <source>
        <dbReference type="Proteomes" id="UP000219048"/>
    </source>
</evidence>
<evidence type="ECO:0000313" key="1">
    <source>
        <dbReference type="EMBL" id="SNZ00223.1"/>
    </source>
</evidence>